<dbReference type="EMBL" id="JAAAML010000001">
    <property type="protein sequence ID" value="MCO6408426.1"/>
    <property type="molecule type" value="Genomic_DNA"/>
</dbReference>
<sequence length="133" mass="14012">MVSHGLDNAGDSGVAAAAILLQCPRCNPQGHRDLVTSNQSHDPAALRAAILDLLAQKPEGKSISPTEAARSIAGPDEQQWSRLMKPLRAVAIEMAKAGELQILRKNKPANPSDFRGVYRLALPPNNANGSGAS</sequence>
<dbReference type="InterPro" id="IPR036388">
    <property type="entry name" value="WH-like_DNA-bd_sf"/>
</dbReference>
<comment type="caution">
    <text evidence="2">The sequence shown here is derived from an EMBL/GenBank/DDBJ whole genome shotgun (WGS) entry which is preliminary data.</text>
</comment>
<organism evidence="2 3">
    <name type="scientific">Hoeflea alexandrii</name>
    <dbReference type="NCBI Taxonomy" id="288436"/>
    <lineage>
        <taxon>Bacteria</taxon>
        <taxon>Pseudomonadati</taxon>
        <taxon>Pseudomonadota</taxon>
        <taxon>Alphaproteobacteria</taxon>
        <taxon>Hyphomicrobiales</taxon>
        <taxon>Rhizobiaceae</taxon>
        <taxon>Hoeflea</taxon>
    </lineage>
</organism>
<dbReference type="InterPro" id="IPR036390">
    <property type="entry name" value="WH_DNA-bd_sf"/>
</dbReference>
<dbReference type="InterPro" id="IPR021660">
    <property type="entry name" value="DUF3253"/>
</dbReference>
<evidence type="ECO:0000313" key="2">
    <source>
        <dbReference type="EMBL" id="MCO6408426.1"/>
    </source>
</evidence>
<evidence type="ECO:0000313" key="3">
    <source>
        <dbReference type="Proteomes" id="UP001320715"/>
    </source>
</evidence>
<dbReference type="Proteomes" id="UP001320715">
    <property type="component" value="Unassembled WGS sequence"/>
</dbReference>
<evidence type="ECO:0000256" key="1">
    <source>
        <dbReference type="SAM" id="MobiDB-lite"/>
    </source>
</evidence>
<name>A0ABT1CSQ2_9HYPH</name>
<dbReference type="SUPFAM" id="SSF46785">
    <property type="entry name" value="Winged helix' DNA-binding domain"/>
    <property type="match status" value="1"/>
</dbReference>
<reference evidence="2 3" key="1">
    <citation type="submission" date="2020-01" db="EMBL/GenBank/DDBJ databases">
        <title>Genomes of bacteria type strains.</title>
        <authorList>
            <person name="Chen J."/>
            <person name="Zhu S."/>
            <person name="Yang J."/>
        </authorList>
    </citation>
    <scope>NUCLEOTIDE SEQUENCE [LARGE SCALE GENOMIC DNA]</scope>
    <source>
        <strain evidence="2 3">DSM 16655</strain>
    </source>
</reference>
<gene>
    <name evidence="2" type="ORF">GTW23_09600</name>
</gene>
<dbReference type="Pfam" id="PF11625">
    <property type="entry name" value="DUF3253"/>
    <property type="match status" value="1"/>
</dbReference>
<proteinExistence type="predicted"/>
<accession>A0ABT1CSQ2</accession>
<dbReference type="Gene3D" id="1.10.10.10">
    <property type="entry name" value="Winged helix-like DNA-binding domain superfamily/Winged helix DNA-binding domain"/>
    <property type="match status" value="1"/>
</dbReference>
<protein>
    <submittedName>
        <fullName evidence="2">DUF3253 domain-containing protein</fullName>
    </submittedName>
</protein>
<feature type="region of interest" description="Disordered" evidence="1">
    <location>
        <begin position="108"/>
        <end position="133"/>
    </location>
</feature>
<keyword evidence="3" id="KW-1185">Reference proteome</keyword>